<evidence type="ECO:0000256" key="1">
    <source>
        <dbReference type="SAM" id="MobiDB-lite"/>
    </source>
</evidence>
<dbReference type="EMBL" id="JAYKXP010000225">
    <property type="protein sequence ID" value="KAK7018670.1"/>
    <property type="molecule type" value="Genomic_DNA"/>
</dbReference>
<proteinExistence type="predicted"/>
<gene>
    <name evidence="2" type="ORF">VNI00_018324</name>
</gene>
<feature type="region of interest" description="Disordered" evidence="1">
    <location>
        <begin position="109"/>
        <end position="169"/>
    </location>
</feature>
<keyword evidence="3" id="KW-1185">Reference proteome</keyword>
<name>A0AAW0B0L4_9AGAR</name>
<comment type="caution">
    <text evidence="2">The sequence shown here is derived from an EMBL/GenBank/DDBJ whole genome shotgun (WGS) entry which is preliminary data.</text>
</comment>
<protein>
    <submittedName>
        <fullName evidence="2">Uncharacterized protein</fullName>
    </submittedName>
</protein>
<accession>A0AAW0B0L4</accession>
<organism evidence="2 3">
    <name type="scientific">Paramarasmius palmivorus</name>
    <dbReference type="NCBI Taxonomy" id="297713"/>
    <lineage>
        <taxon>Eukaryota</taxon>
        <taxon>Fungi</taxon>
        <taxon>Dikarya</taxon>
        <taxon>Basidiomycota</taxon>
        <taxon>Agaricomycotina</taxon>
        <taxon>Agaricomycetes</taxon>
        <taxon>Agaricomycetidae</taxon>
        <taxon>Agaricales</taxon>
        <taxon>Marasmiineae</taxon>
        <taxon>Marasmiaceae</taxon>
        <taxon>Paramarasmius</taxon>
    </lineage>
</organism>
<dbReference type="Proteomes" id="UP001383192">
    <property type="component" value="Unassembled WGS sequence"/>
</dbReference>
<dbReference type="AlphaFoldDB" id="A0AAW0B0L4"/>
<reference evidence="2 3" key="1">
    <citation type="submission" date="2024-01" db="EMBL/GenBank/DDBJ databases">
        <title>A draft genome for a cacao thread blight-causing isolate of Paramarasmius palmivorus.</title>
        <authorList>
            <person name="Baruah I.K."/>
            <person name="Bukari Y."/>
            <person name="Amoako-Attah I."/>
            <person name="Meinhardt L.W."/>
            <person name="Bailey B.A."/>
            <person name="Cohen S.P."/>
        </authorList>
    </citation>
    <scope>NUCLEOTIDE SEQUENCE [LARGE SCALE GENOMIC DNA]</scope>
    <source>
        <strain evidence="2 3">GH-12</strain>
    </source>
</reference>
<sequence length="169" mass="18397">MISAPASVKLPNIRNQFWNWLDHCAPGWMQRDEKACLLPSGAAGDGDFEALICPGTSGIVLLLVALRWWCDAGGPSDAARFWYEAAKCVHLLLSGLFIALILKDKDEHMHELSPAPSPPSPKSISALLAIGSKQKARRNTKSTSVSSKRQRQQPAGGPRSQSNRARRGK</sequence>
<evidence type="ECO:0000313" key="3">
    <source>
        <dbReference type="Proteomes" id="UP001383192"/>
    </source>
</evidence>
<evidence type="ECO:0000313" key="2">
    <source>
        <dbReference type="EMBL" id="KAK7018670.1"/>
    </source>
</evidence>